<proteinExistence type="predicted"/>
<dbReference type="Pfam" id="PF00899">
    <property type="entry name" value="ThiF"/>
    <property type="match status" value="1"/>
</dbReference>
<gene>
    <name evidence="2" type="ORF">POBO1169_LOCUS114</name>
    <name evidence="3" type="ORF">POBO1169_LOCUS115</name>
</gene>
<dbReference type="InterPro" id="IPR035985">
    <property type="entry name" value="Ubiquitin-activating_enz"/>
</dbReference>
<accession>A0A6T7UQZ2</accession>
<dbReference type="GO" id="GO:0031510">
    <property type="term" value="C:SUMO activating enzyme complex"/>
    <property type="evidence" value="ECO:0007669"/>
    <property type="project" value="TreeGrafter"/>
</dbReference>
<evidence type="ECO:0000259" key="1">
    <source>
        <dbReference type="Pfam" id="PF00899"/>
    </source>
</evidence>
<dbReference type="GO" id="GO:0019948">
    <property type="term" value="F:SUMO activating enzyme activity"/>
    <property type="evidence" value="ECO:0007669"/>
    <property type="project" value="TreeGrafter"/>
</dbReference>
<dbReference type="AlphaFoldDB" id="A0A6T7UQZ2"/>
<dbReference type="GO" id="GO:0016925">
    <property type="term" value="P:protein sumoylation"/>
    <property type="evidence" value="ECO:0007669"/>
    <property type="project" value="TreeGrafter"/>
</dbReference>
<organism evidence="3">
    <name type="scientific">Pyramimonas obovata</name>
    <dbReference type="NCBI Taxonomy" id="1411642"/>
    <lineage>
        <taxon>Eukaryota</taxon>
        <taxon>Viridiplantae</taxon>
        <taxon>Chlorophyta</taxon>
        <taxon>Pyramimonadophyceae</taxon>
        <taxon>Pyramimonadales</taxon>
        <taxon>Pyramimonadaceae</taxon>
        <taxon>Pyramimonas</taxon>
        <taxon>Pyramimonas incertae sedis</taxon>
    </lineage>
</organism>
<dbReference type="Gene3D" id="3.40.50.720">
    <property type="entry name" value="NAD(P)-binding Rossmann-like Domain"/>
    <property type="match status" value="1"/>
</dbReference>
<dbReference type="PANTHER" id="PTHR10953:SF162">
    <property type="entry name" value="SUMO-ACTIVATING ENZYME SUBUNIT 1"/>
    <property type="match status" value="1"/>
</dbReference>
<name>A0A6T7UQZ2_9CHLO</name>
<feature type="domain" description="THIF-type NAD/FAD binding fold" evidence="1">
    <location>
        <begin position="16"/>
        <end position="322"/>
    </location>
</feature>
<dbReference type="GO" id="GO:0005737">
    <property type="term" value="C:cytoplasm"/>
    <property type="evidence" value="ECO:0007669"/>
    <property type="project" value="TreeGrafter"/>
</dbReference>
<dbReference type="PANTHER" id="PTHR10953">
    <property type="entry name" value="UBIQUITIN-ACTIVATING ENZYME E1"/>
    <property type="match status" value="1"/>
</dbReference>
<dbReference type="EMBL" id="HBFA01000235">
    <property type="protein sequence ID" value="CAD8647400.1"/>
    <property type="molecule type" value="Transcribed_RNA"/>
</dbReference>
<sequence>MAEETAALTEEQAAVYDRQIRVWGVETQQRLGNARVLFVGCTGVVAETCKNVVLAGIGSVTLLDDRAVASANEPGNFLVTCDADPGGSVAQASVQVLKEMNPMVKIEAIKGPIEALPIEVFKSFDVIVSSGVSLDAQEKLNRVCRERGVKFLATSCHSSCGYFFFDLLQHTYKPQPKKKEDGDAQPSQPVEVKEENMEYVPLEEALSATHWPTLSARASRVYVALSAIRETERLLQRPLTSADVAAVNSKMCELAAGTKLKPDKLPADLVEAIVSDPVQHPAVAAIVGGFLGQEILKTVSAKAAPMQNFFFFDLESGDGNIERVPVA</sequence>
<evidence type="ECO:0000313" key="3">
    <source>
        <dbReference type="EMBL" id="CAD8647402.1"/>
    </source>
</evidence>
<protein>
    <recommendedName>
        <fullName evidence="1">THIF-type NAD/FAD binding fold domain-containing protein</fullName>
    </recommendedName>
</protein>
<dbReference type="InterPro" id="IPR045886">
    <property type="entry name" value="ThiF/MoeB/HesA"/>
</dbReference>
<dbReference type="InterPro" id="IPR000594">
    <property type="entry name" value="ThiF_NAD_FAD-bd"/>
</dbReference>
<evidence type="ECO:0000313" key="2">
    <source>
        <dbReference type="EMBL" id="CAD8647400.1"/>
    </source>
</evidence>
<dbReference type="EMBL" id="HBFA01000236">
    <property type="protein sequence ID" value="CAD8647402.1"/>
    <property type="molecule type" value="Transcribed_RNA"/>
</dbReference>
<reference evidence="3" key="1">
    <citation type="submission" date="2021-01" db="EMBL/GenBank/DDBJ databases">
        <authorList>
            <person name="Corre E."/>
            <person name="Pelletier E."/>
            <person name="Niang G."/>
            <person name="Scheremetjew M."/>
            <person name="Finn R."/>
            <person name="Kale V."/>
            <person name="Holt S."/>
            <person name="Cochrane G."/>
            <person name="Meng A."/>
            <person name="Brown T."/>
            <person name="Cohen L."/>
        </authorList>
    </citation>
    <scope>NUCLEOTIDE SEQUENCE</scope>
    <source>
        <strain evidence="3">CCMP722</strain>
    </source>
</reference>
<dbReference type="SUPFAM" id="SSF69572">
    <property type="entry name" value="Activating enzymes of the ubiquitin-like proteins"/>
    <property type="match status" value="1"/>
</dbReference>